<dbReference type="Proteomes" id="UP000030754">
    <property type="component" value="Unassembled WGS sequence"/>
</dbReference>
<dbReference type="VEuPathDB" id="ToxoDB:ENH_00036670"/>
<sequence length="251" mass="28842">MPQLDPYNTQSAIALLRQHLDYQHWLDRNKMQMKDIGNTQVLAAMNPTAGSFVVNPRLSRHFWVLNVPMPELTSLFTIYASIMNGFFDVRNFRKAVKEQVMPVIKATMSIHTEVVQAFRKTAVNFHYEFNMRHLTSVFQGILSTSPQTMQLREEANCEHTLRTASLWQDPEKLVLLWLHECERTFCDRLVTPEDCKKYKAIAADCAKRNFGRFNLGKVVQAKNPEPLIFTHFGKEGAGGQLDAALRRHCSS</sequence>
<proteinExistence type="predicted"/>
<dbReference type="SUPFAM" id="SSF52540">
    <property type="entry name" value="P-loop containing nucleoside triphosphate hydrolases"/>
    <property type="match status" value="1"/>
</dbReference>
<dbReference type="GO" id="GO:0007018">
    <property type="term" value="P:microtubule-based movement"/>
    <property type="evidence" value="ECO:0007669"/>
    <property type="project" value="InterPro"/>
</dbReference>
<dbReference type="PANTHER" id="PTHR45703">
    <property type="entry name" value="DYNEIN HEAVY CHAIN"/>
    <property type="match status" value="1"/>
</dbReference>
<dbReference type="Gene3D" id="1.20.920.30">
    <property type="match status" value="1"/>
</dbReference>
<dbReference type="InterPro" id="IPR026983">
    <property type="entry name" value="DHC"/>
</dbReference>
<protein>
    <recommendedName>
        <fullName evidence="1">Dynein heavy chain 3 AAA+ lid domain-containing protein</fullName>
    </recommendedName>
</protein>
<dbReference type="RefSeq" id="XP_013440530.1">
    <property type="nucleotide sequence ID" value="XM_013585076.1"/>
</dbReference>
<feature type="domain" description="Dynein heavy chain 3 AAA+ lid" evidence="1">
    <location>
        <begin position="104"/>
        <end position="211"/>
    </location>
</feature>
<dbReference type="Pfam" id="PF12775">
    <property type="entry name" value="AAA_7"/>
    <property type="match status" value="1"/>
</dbReference>
<gene>
    <name evidence="2" type="ORF">ENH_00036670</name>
</gene>
<keyword evidence="3" id="KW-1185">Reference proteome</keyword>
<dbReference type="GO" id="GO:0030286">
    <property type="term" value="C:dynein complex"/>
    <property type="evidence" value="ECO:0007669"/>
    <property type="project" value="InterPro"/>
</dbReference>
<dbReference type="OrthoDB" id="10251809at2759"/>
<evidence type="ECO:0000313" key="3">
    <source>
        <dbReference type="Proteomes" id="UP000030754"/>
    </source>
</evidence>
<dbReference type="InterPro" id="IPR041589">
    <property type="entry name" value="DNAH3_AAA_lid_1"/>
</dbReference>
<dbReference type="Pfam" id="PF17857">
    <property type="entry name" value="AAA_lid_1"/>
    <property type="match status" value="1"/>
</dbReference>
<reference evidence="2" key="2">
    <citation type="submission" date="2013-10" db="EMBL/GenBank/DDBJ databases">
        <authorList>
            <person name="Aslett M."/>
        </authorList>
    </citation>
    <scope>NUCLEOTIDE SEQUENCE [LARGE SCALE GENOMIC DNA]</scope>
    <source>
        <strain evidence="2">Houghton</strain>
    </source>
</reference>
<dbReference type="GO" id="GO:0045505">
    <property type="term" value="F:dynein intermediate chain binding"/>
    <property type="evidence" value="ECO:0007669"/>
    <property type="project" value="InterPro"/>
</dbReference>
<organism evidence="2 3">
    <name type="scientific">Eimeria necatrix</name>
    <dbReference type="NCBI Taxonomy" id="51315"/>
    <lineage>
        <taxon>Eukaryota</taxon>
        <taxon>Sar</taxon>
        <taxon>Alveolata</taxon>
        <taxon>Apicomplexa</taxon>
        <taxon>Conoidasida</taxon>
        <taxon>Coccidia</taxon>
        <taxon>Eucoccidiorida</taxon>
        <taxon>Eimeriorina</taxon>
        <taxon>Eimeriidae</taxon>
        <taxon>Eimeria</taxon>
    </lineage>
</organism>
<dbReference type="Gene3D" id="3.40.50.300">
    <property type="entry name" value="P-loop containing nucleotide triphosphate hydrolases"/>
    <property type="match status" value="1"/>
</dbReference>
<accession>U6MJB8</accession>
<dbReference type="PANTHER" id="PTHR45703:SF8">
    <property type="entry name" value="DYNEINS HEAVY CHAIN"/>
    <property type="match status" value="1"/>
</dbReference>
<dbReference type="GeneID" id="25473829"/>
<evidence type="ECO:0000313" key="2">
    <source>
        <dbReference type="EMBL" id="CDJ63168.1"/>
    </source>
</evidence>
<dbReference type="InterPro" id="IPR027417">
    <property type="entry name" value="P-loop_NTPase"/>
</dbReference>
<reference evidence="2" key="1">
    <citation type="submission" date="2013-10" db="EMBL/GenBank/DDBJ databases">
        <title>Genomic analysis of the causative agents of coccidiosis in chickens.</title>
        <authorList>
            <person name="Reid A.J."/>
            <person name="Blake D."/>
            <person name="Billington K."/>
            <person name="Browne H."/>
            <person name="Dunn M."/>
            <person name="Hung S."/>
            <person name="Kawahara F."/>
            <person name="Miranda-Saavedra D."/>
            <person name="Mourier T."/>
            <person name="Nagra H."/>
            <person name="Otto T.D."/>
            <person name="Rawlings N."/>
            <person name="Sanchez A."/>
            <person name="Sanders M."/>
            <person name="Subramaniam C."/>
            <person name="Tay Y."/>
            <person name="Dear P."/>
            <person name="Doerig C."/>
            <person name="Gruber A."/>
            <person name="Parkinson J."/>
            <person name="Shirley M."/>
            <person name="Wan K.L."/>
            <person name="Berriman M."/>
            <person name="Tomley F."/>
            <person name="Pain A."/>
        </authorList>
    </citation>
    <scope>NUCLEOTIDE SEQUENCE [LARGE SCALE GENOMIC DNA]</scope>
    <source>
        <strain evidence="2">Houghton</strain>
    </source>
</reference>
<dbReference type="EMBL" id="HG722734">
    <property type="protein sequence ID" value="CDJ63168.1"/>
    <property type="molecule type" value="Genomic_DNA"/>
</dbReference>
<name>U6MJB8_9EIME</name>
<evidence type="ECO:0000259" key="1">
    <source>
        <dbReference type="Pfam" id="PF17857"/>
    </source>
</evidence>
<dbReference type="AlphaFoldDB" id="U6MJB8"/>
<dbReference type="GO" id="GO:0051959">
    <property type="term" value="F:dynein light intermediate chain binding"/>
    <property type="evidence" value="ECO:0007669"/>
    <property type="project" value="InterPro"/>
</dbReference>